<keyword evidence="6" id="KW-0238">DNA-binding</keyword>
<evidence type="ECO:0000256" key="4">
    <source>
        <dbReference type="ARBA" id="ARBA00022763"/>
    </source>
</evidence>
<dbReference type="InterPro" id="IPR017261">
    <property type="entry name" value="DNA_mismatch_repair_MutS/MSH"/>
</dbReference>
<evidence type="ECO:0000256" key="6">
    <source>
        <dbReference type="ARBA" id="ARBA00023125"/>
    </source>
</evidence>
<comment type="function">
    <text evidence="8">This protein is involved in the repair of mismatches in DNA. It is possible that it carries out the mismatch recognition step. This protein has a weak ATPase activity.</text>
</comment>
<dbReference type="PROSITE" id="PS00486">
    <property type="entry name" value="DNA_MISMATCH_REPAIR_2"/>
    <property type="match status" value="1"/>
</dbReference>
<dbReference type="SUPFAM" id="SSF52540">
    <property type="entry name" value="P-loop containing nucleoside triphosphate hydrolases"/>
    <property type="match status" value="1"/>
</dbReference>
<organism evidence="11 12">
    <name type="scientific">Leptospira ognonensis</name>
    <dbReference type="NCBI Taxonomy" id="2484945"/>
    <lineage>
        <taxon>Bacteria</taxon>
        <taxon>Pseudomonadati</taxon>
        <taxon>Spirochaetota</taxon>
        <taxon>Spirochaetia</taxon>
        <taxon>Leptospirales</taxon>
        <taxon>Leptospiraceae</taxon>
        <taxon>Leptospira</taxon>
    </lineage>
</organism>
<dbReference type="SUPFAM" id="SSF48334">
    <property type="entry name" value="DNA repair protein MutS, domain III"/>
    <property type="match status" value="1"/>
</dbReference>
<evidence type="ECO:0000256" key="5">
    <source>
        <dbReference type="ARBA" id="ARBA00022840"/>
    </source>
</evidence>
<dbReference type="GO" id="GO:0030983">
    <property type="term" value="F:mismatched DNA binding"/>
    <property type="evidence" value="ECO:0007669"/>
    <property type="project" value="InterPro"/>
</dbReference>
<feature type="domain" description="DNA mismatch repair proteins mutS family" evidence="10">
    <location>
        <begin position="669"/>
        <end position="685"/>
    </location>
</feature>
<keyword evidence="7" id="KW-0234">DNA repair</keyword>
<dbReference type="InterPro" id="IPR007696">
    <property type="entry name" value="DNA_mismatch_repair_MutS_core"/>
</dbReference>
<evidence type="ECO:0000313" key="11">
    <source>
        <dbReference type="EMBL" id="TGL57098.1"/>
    </source>
</evidence>
<dbReference type="SUPFAM" id="SSF55271">
    <property type="entry name" value="DNA repair protein MutS, domain I"/>
    <property type="match status" value="1"/>
</dbReference>
<dbReference type="InterPro" id="IPR036678">
    <property type="entry name" value="MutS_con_dom_sf"/>
</dbReference>
<evidence type="ECO:0000256" key="1">
    <source>
        <dbReference type="ARBA" id="ARBA00006271"/>
    </source>
</evidence>
<dbReference type="InterPro" id="IPR005748">
    <property type="entry name" value="DNA_mismatch_repair_MutS"/>
</dbReference>
<dbReference type="Gene3D" id="3.40.1170.10">
    <property type="entry name" value="DNA repair protein MutS, domain I"/>
    <property type="match status" value="1"/>
</dbReference>
<dbReference type="FunFam" id="3.40.1170.10:FF:000001">
    <property type="entry name" value="DNA mismatch repair protein MutS"/>
    <property type="match status" value="1"/>
</dbReference>
<evidence type="ECO:0000256" key="3">
    <source>
        <dbReference type="ARBA" id="ARBA00022741"/>
    </source>
</evidence>
<dbReference type="Proteomes" id="UP000297693">
    <property type="component" value="Unassembled WGS sequence"/>
</dbReference>
<dbReference type="Pfam" id="PF01624">
    <property type="entry name" value="MutS_I"/>
    <property type="match status" value="1"/>
</dbReference>
<dbReference type="SMART" id="SM00534">
    <property type="entry name" value="MUTSac"/>
    <property type="match status" value="1"/>
</dbReference>
<dbReference type="NCBIfam" id="NF003810">
    <property type="entry name" value="PRK05399.1"/>
    <property type="match status" value="1"/>
</dbReference>
<dbReference type="SMART" id="SM00533">
    <property type="entry name" value="MUTSd"/>
    <property type="match status" value="1"/>
</dbReference>
<dbReference type="InterPro" id="IPR007695">
    <property type="entry name" value="DNA_mismatch_repair_MutS-lik_N"/>
</dbReference>
<evidence type="ECO:0000256" key="7">
    <source>
        <dbReference type="ARBA" id="ARBA00023204"/>
    </source>
</evidence>
<dbReference type="OrthoDB" id="9802448at2"/>
<dbReference type="EMBL" id="RQGD01000039">
    <property type="protein sequence ID" value="TGL57098.1"/>
    <property type="molecule type" value="Genomic_DNA"/>
</dbReference>
<accession>A0A4R9JZN7</accession>
<name>A0A4R9JZN7_9LEPT</name>
<dbReference type="SUPFAM" id="SSF53150">
    <property type="entry name" value="DNA repair protein MutS, domain II"/>
    <property type="match status" value="1"/>
</dbReference>
<dbReference type="RefSeq" id="WP_135624726.1">
    <property type="nucleotide sequence ID" value="NZ_RQGD01000039.1"/>
</dbReference>
<comment type="similarity">
    <text evidence="1">Belongs to the DNA mismatch repair MutS family.</text>
</comment>
<dbReference type="NCBIfam" id="TIGR01070">
    <property type="entry name" value="mutS1"/>
    <property type="match status" value="1"/>
</dbReference>
<dbReference type="InterPro" id="IPR016151">
    <property type="entry name" value="DNA_mismatch_repair_MutS_N"/>
</dbReference>
<dbReference type="InterPro" id="IPR045076">
    <property type="entry name" value="MutS"/>
</dbReference>
<protein>
    <recommendedName>
        <fullName evidence="2 9">DNA mismatch repair protein MutS</fullName>
    </recommendedName>
</protein>
<evidence type="ECO:0000313" key="12">
    <source>
        <dbReference type="Proteomes" id="UP000297693"/>
    </source>
</evidence>
<dbReference type="PIRSF" id="PIRSF037677">
    <property type="entry name" value="DNA_mis_repair_Msh6"/>
    <property type="match status" value="1"/>
</dbReference>
<dbReference type="Pfam" id="PF05190">
    <property type="entry name" value="MutS_IV"/>
    <property type="match status" value="1"/>
</dbReference>
<evidence type="ECO:0000259" key="10">
    <source>
        <dbReference type="PROSITE" id="PS00486"/>
    </source>
</evidence>
<evidence type="ECO:0000256" key="2">
    <source>
        <dbReference type="ARBA" id="ARBA00021982"/>
    </source>
</evidence>
<dbReference type="InterPro" id="IPR036187">
    <property type="entry name" value="DNA_mismatch_repair_MutS_sf"/>
</dbReference>
<keyword evidence="12" id="KW-1185">Reference proteome</keyword>
<dbReference type="PANTHER" id="PTHR11361:SF34">
    <property type="entry name" value="DNA MISMATCH REPAIR PROTEIN MSH1, MITOCHONDRIAL"/>
    <property type="match status" value="1"/>
</dbReference>
<keyword evidence="5" id="KW-0067">ATP-binding</keyword>
<dbReference type="GO" id="GO:0005524">
    <property type="term" value="F:ATP binding"/>
    <property type="evidence" value="ECO:0007669"/>
    <property type="project" value="UniProtKB-UniRule"/>
</dbReference>
<evidence type="ECO:0000256" key="8">
    <source>
        <dbReference type="ARBA" id="ARBA00024647"/>
    </source>
</evidence>
<sequence>MSEDNDALSTPVMRQYLEIKVLHPDAILFFRMGDFYEMFLEDAKEAALILDITLTKRQNQIPMAGIPYHATESYIARLINAGKKVVVCEQIKSDDPKAKIMQREVVRIITPGTVVEENLLGSYQNNYLSLVLCDKKYVYIAFADVSTAELIYFYLPESDSDRIKDTIQRFSPKEVLYSPESEKYLGPATQDKKLTLTPVRPDFLPDAKTKGIDTVVHVLDAYLKYNYRRHDFKFKSPRLIDESEFLGLDERTIEHLELVENENQKNHTLFGVLNRCVTPQGKRHLKQRILFPSSNPEMIRSHWDKIQILTSFKKERTKLLSLLDEVIDIERVLSRFRGGKASPRDFRGIQKSITSYTQIKTILDEIGFSFSSLHTNLQELNLKFDTRLSEGELPVFLGNSPFLKSGYSKEYDHAILAKEKGKDWILELEEKEKKASGISSLKIRYNKILGYFIEISRGQAKDAPSHFVKKQTLVTGERFTSPELEEMERAILAADEIIEKIEKEEFEYLISACLENFSDFLSLASEIASLDYHISLTICKEEYQWICPEIREDGVIQLVESRHPVVEAFLPMGERFVPNSLDLNPREDAIAILTGPNMAGKSTFMRQVAINQILFQMGSFVPAKFASLPIVDRIFTRIGSGDNLTTGESTFYVEMKETAYILNHYTEKSLILFDEVGRGTSTYDGLSLAWAILEFMGKDFPRAKTIFATHYHELTELEKGNGIFNLYLDTFEKEGEILFLKKVKKGKSKQSFGIYVAKLAGIPSQVTARARELLTGLESKKKEIKIKQEEPSLFGNLVDPELLSKTKSPTEIRILKKLEEIDINKIPPIEALQILEELNRWSKEKE</sequence>
<comment type="caution">
    <text evidence="11">The sequence shown here is derived from an EMBL/GenBank/DDBJ whole genome shotgun (WGS) entry which is preliminary data.</text>
</comment>
<dbReference type="Gene3D" id="3.30.420.110">
    <property type="entry name" value="MutS, connector domain"/>
    <property type="match status" value="1"/>
</dbReference>
<dbReference type="GO" id="GO:0005829">
    <property type="term" value="C:cytosol"/>
    <property type="evidence" value="ECO:0007669"/>
    <property type="project" value="TreeGrafter"/>
</dbReference>
<dbReference type="InterPro" id="IPR000432">
    <property type="entry name" value="DNA_mismatch_repair_MutS_C"/>
</dbReference>
<dbReference type="Gene3D" id="3.40.50.300">
    <property type="entry name" value="P-loop containing nucleotide triphosphate hydrolases"/>
    <property type="match status" value="1"/>
</dbReference>
<dbReference type="GO" id="GO:0140664">
    <property type="term" value="F:ATP-dependent DNA damage sensor activity"/>
    <property type="evidence" value="ECO:0007669"/>
    <property type="project" value="InterPro"/>
</dbReference>
<dbReference type="InterPro" id="IPR027417">
    <property type="entry name" value="P-loop_NTPase"/>
</dbReference>
<dbReference type="PANTHER" id="PTHR11361">
    <property type="entry name" value="DNA MISMATCH REPAIR PROTEIN MUTS FAMILY MEMBER"/>
    <property type="match status" value="1"/>
</dbReference>
<keyword evidence="3" id="KW-0547">Nucleotide-binding</keyword>
<gene>
    <name evidence="11" type="primary">mutS</name>
    <name evidence="11" type="ORF">EHQ58_14995</name>
</gene>
<dbReference type="Gene3D" id="1.10.1420.10">
    <property type="match status" value="2"/>
</dbReference>
<dbReference type="GO" id="GO:0006298">
    <property type="term" value="P:mismatch repair"/>
    <property type="evidence" value="ECO:0007669"/>
    <property type="project" value="UniProtKB-UniRule"/>
</dbReference>
<proteinExistence type="inferred from homology"/>
<dbReference type="InterPro" id="IPR007861">
    <property type="entry name" value="DNA_mismatch_repair_MutS_clamp"/>
</dbReference>
<keyword evidence="4" id="KW-0227">DNA damage</keyword>
<reference evidence="11" key="1">
    <citation type="journal article" date="2019" name="PLoS Negl. Trop. Dis.">
        <title>Revisiting the worldwide diversity of Leptospira species in the environment.</title>
        <authorList>
            <person name="Vincent A.T."/>
            <person name="Schiettekatte O."/>
            <person name="Bourhy P."/>
            <person name="Veyrier F.J."/>
            <person name="Picardeau M."/>
        </authorList>
    </citation>
    <scope>NUCLEOTIDE SEQUENCE [LARGE SCALE GENOMIC DNA]</scope>
    <source>
        <strain evidence="11">201702476</strain>
    </source>
</reference>
<dbReference type="Pfam" id="PF05192">
    <property type="entry name" value="MutS_III"/>
    <property type="match status" value="1"/>
</dbReference>
<dbReference type="Pfam" id="PF00488">
    <property type="entry name" value="MutS_V"/>
    <property type="match status" value="1"/>
</dbReference>
<dbReference type="AlphaFoldDB" id="A0A4R9JZN7"/>
<evidence type="ECO:0000256" key="9">
    <source>
        <dbReference type="NCBIfam" id="TIGR01070"/>
    </source>
</evidence>